<organism evidence="2 3">
    <name type="scientific">Eubacterium pyruvativorans</name>
    <dbReference type="NCBI Taxonomy" id="155865"/>
    <lineage>
        <taxon>Bacteria</taxon>
        <taxon>Bacillati</taxon>
        <taxon>Bacillota</taxon>
        <taxon>Clostridia</taxon>
        <taxon>Eubacteriales</taxon>
        <taxon>Eubacteriaceae</taxon>
        <taxon>Eubacterium</taxon>
    </lineage>
</organism>
<dbReference type="EMBL" id="FPBT01000051">
    <property type="protein sequence ID" value="SFU73390.1"/>
    <property type="molecule type" value="Genomic_DNA"/>
</dbReference>
<gene>
    <name evidence="2" type="ORF">SAMN05216508_1513</name>
</gene>
<dbReference type="RefSeq" id="WP_090472301.1">
    <property type="nucleotide sequence ID" value="NZ_FOWF01000054.1"/>
</dbReference>
<accession>A0A1I7IKE2</accession>
<dbReference type="Gene3D" id="3.40.50.300">
    <property type="entry name" value="P-loop containing nucleotide triphosphate hydrolases"/>
    <property type="match status" value="1"/>
</dbReference>
<dbReference type="Pfam" id="PF01695">
    <property type="entry name" value="IstB_IS21"/>
    <property type="match status" value="1"/>
</dbReference>
<keyword evidence="3" id="KW-1185">Reference proteome</keyword>
<dbReference type="InterPro" id="IPR027417">
    <property type="entry name" value="P-loop_NTPase"/>
</dbReference>
<sequence>MATVEKLREMAKTLDLWNTAMGRIDITDENVSNMEYLYHIFNSEIEMRKAKKKDTIRHESHLPDKTFDHSKITKGLQWQLQRAEQIDFRNATENFVIVGDCATGKTSLASEIGGYALAKMAKVQYISQEDLLLAIRNQSPRWKKILKSDIIIIDDVFHIAPTDAELTTFYKAITFLSETHSLVIVTNRKLSEWKDMGADRHLAETLRKRLMANAQLIHLK</sequence>
<reference evidence="2 3" key="1">
    <citation type="submission" date="2016-10" db="EMBL/GenBank/DDBJ databases">
        <authorList>
            <person name="de Groot N.N."/>
        </authorList>
    </citation>
    <scope>NUCLEOTIDE SEQUENCE [LARGE SCALE GENOMIC DNA]</scope>
    <source>
        <strain evidence="2 3">KHGC13</strain>
    </source>
</reference>
<dbReference type="PANTHER" id="PTHR30050">
    <property type="entry name" value="CHROMOSOMAL REPLICATION INITIATOR PROTEIN DNAA"/>
    <property type="match status" value="1"/>
</dbReference>
<protein>
    <submittedName>
        <fullName evidence="2">DNA replication protein DnaC</fullName>
    </submittedName>
</protein>
<proteinExistence type="predicted"/>
<dbReference type="InterPro" id="IPR002611">
    <property type="entry name" value="IstB_ATP-bd"/>
</dbReference>
<dbReference type="GO" id="GO:0006260">
    <property type="term" value="P:DNA replication"/>
    <property type="evidence" value="ECO:0007669"/>
    <property type="project" value="TreeGrafter"/>
</dbReference>
<dbReference type="SUPFAM" id="SSF52540">
    <property type="entry name" value="P-loop containing nucleoside triphosphate hydrolases"/>
    <property type="match status" value="1"/>
</dbReference>
<name>A0A1I7IKE2_9FIRM</name>
<dbReference type="STRING" id="155865.SAMN05216515_1543"/>
<dbReference type="OrthoDB" id="9776217at2"/>
<dbReference type="GO" id="GO:0005524">
    <property type="term" value="F:ATP binding"/>
    <property type="evidence" value="ECO:0007669"/>
    <property type="project" value="InterPro"/>
</dbReference>
<dbReference type="PANTHER" id="PTHR30050:SF4">
    <property type="entry name" value="ATP-BINDING PROTEIN RV3427C IN INSERTION SEQUENCE-RELATED"/>
    <property type="match status" value="1"/>
</dbReference>
<dbReference type="Proteomes" id="UP000198817">
    <property type="component" value="Unassembled WGS sequence"/>
</dbReference>
<feature type="domain" description="IstB-like ATP-binding" evidence="1">
    <location>
        <begin position="27"/>
        <end position="219"/>
    </location>
</feature>
<dbReference type="AlphaFoldDB" id="A0A1I7IKE2"/>
<evidence type="ECO:0000313" key="2">
    <source>
        <dbReference type="EMBL" id="SFU73390.1"/>
    </source>
</evidence>
<evidence type="ECO:0000259" key="1">
    <source>
        <dbReference type="Pfam" id="PF01695"/>
    </source>
</evidence>
<evidence type="ECO:0000313" key="3">
    <source>
        <dbReference type="Proteomes" id="UP000198817"/>
    </source>
</evidence>